<accession>A0A391NVL8</accession>
<sequence>MAYWGGASSDTDDLVELRTLPSHSHAYSLIPVDADSVLVFSQREGGFTGSLAYPPDWRQVIKWLPGTTWKHRRALVCITEAGIVRVRGCVCVFPSTVFAERKAFGVIHVIDIATKECTSLVPALGYYPERGVELVQGVPGVDYPGSLPVGWCEAGDVLLLVTRVTCVDEHRSRAIWFRYRLWAFDPDERTFRHVIDSPIHSCAEYRPDWVVCVDGTVYIHVGGPQGRRFSSCVRSLLSVSPYGEWREESLAEVGGEARLLQ</sequence>
<evidence type="ECO:0000313" key="1">
    <source>
        <dbReference type="EMBL" id="GCA64056.1"/>
    </source>
</evidence>
<dbReference type="AlphaFoldDB" id="A0A391NVL8"/>
<evidence type="ECO:0000313" key="2">
    <source>
        <dbReference type="Proteomes" id="UP000265618"/>
    </source>
</evidence>
<dbReference type="Proteomes" id="UP000265618">
    <property type="component" value="Unassembled WGS sequence"/>
</dbReference>
<proteinExistence type="predicted"/>
<gene>
    <name evidence="1" type="ORF">KIPB_013020</name>
</gene>
<keyword evidence="2" id="KW-1185">Reference proteome</keyword>
<protein>
    <submittedName>
        <fullName evidence="1">Uncharacterized protein</fullName>
    </submittedName>
</protein>
<comment type="caution">
    <text evidence="1">The sequence shown here is derived from an EMBL/GenBank/DDBJ whole genome shotgun (WGS) entry which is preliminary data.</text>
</comment>
<feature type="non-terminal residue" evidence="1">
    <location>
        <position position="261"/>
    </location>
</feature>
<name>A0A391NVL8_9EUKA</name>
<reference evidence="1 2" key="1">
    <citation type="journal article" date="2018" name="PLoS ONE">
        <title>The draft genome of Kipferlia bialata reveals reductive genome evolution in fornicate parasites.</title>
        <authorList>
            <person name="Tanifuji G."/>
            <person name="Takabayashi S."/>
            <person name="Kume K."/>
            <person name="Takagi M."/>
            <person name="Nakayama T."/>
            <person name="Kamikawa R."/>
            <person name="Inagaki Y."/>
            <person name="Hashimoto T."/>
        </authorList>
    </citation>
    <scope>NUCLEOTIDE SEQUENCE [LARGE SCALE GENOMIC DNA]</scope>
    <source>
        <strain evidence="1">NY0173</strain>
    </source>
</reference>
<organism evidence="1 2">
    <name type="scientific">Kipferlia bialata</name>
    <dbReference type="NCBI Taxonomy" id="797122"/>
    <lineage>
        <taxon>Eukaryota</taxon>
        <taxon>Metamonada</taxon>
        <taxon>Carpediemonas-like organisms</taxon>
        <taxon>Kipferlia</taxon>
    </lineage>
</organism>
<dbReference type="EMBL" id="BDIP01005996">
    <property type="protein sequence ID" value="GCA64056.1"/>
    <property type="molecule type" value="Genomic_DNA"/>
</dbReference>